<evidence type="ECO:0000256" key="1">
    <source>
        <dbReference type="SAM" id="MobiDB-lite"/>
    </source>
</evidence>
<evidence type="ECO:0000313" key="3">
    <source>
        <dbReference type="EMBL" id="GAA5143012.1"/>
    </source>
</evidence>
<feature type="compositionally biased region" description="Low complexity" evidence="1">
    <location>
        <begin position="73"/>
        <end position="89"/>
    </location>
</feature>
<proteinExistence type="predicted"/>
<sequence>MNDTDLAARIDRSFGDGPAPQPPHTHLRAGRRALLRRRVATGAGALAVLAVVGAGVAISGLADDGGGSGTGPSGQEPGPAAAPDQAPAVPTVPPLDVRRADLGPGGLVAVDRDGTLVLAPGVRVVEVVEDPLDSAPADPSAAVSVVRGDQERWSLVTSSGYEFSQPAEPGGSDFAAWAEQTAAELPGNSDADGADPDVGDLQQLRLVRFGDGETLRAEPGTTVLAQTDDVVLPESFAAPDDRTAAARVDHDGDLLFVLARQLDGSDPEFIVYPQTARTGATLTSFLSFAATKYEDGPGGGSEGLR</sequence>
<reference evidence="4" key="1">
    <citation type="journal article" date="2019" name="Int. J. Syst. Evol. Microbiol.">
        <title>The Global Catalogue of Microorganisms (GCM) 10K type strain sequencing project: providing services to taxonomists for standard genome sequencing and annotation.</title>
        <authorList>
            <consortium name="The Broad Institute Genomics Platform"/>
            <consortium name="The Broad Institute Genome Sequencing Center for Infectious Disease"/>
            <person name="Wu L."/>
            <person name="Ma J."/>
        </authorList>
    </citation>
    <scope>NUCLEOTIDE SEQUENCE [LARGE SCALE GENOMIC DNA]</scope>
    <source>
        <strain evidence="4">JCM 18459</strain>
    </source>
</reference>
<dbReference type="Proteomes" id="UP001500221">
    <property type="component" value="Unassembled WGS sequence"/>
</dbReference>
<evidence type="ECO:0000256" key="2">
    <source>
        <dbReference type="SAM" id="Phobius"/>
    </source>
</evidence>
<keyword evidence="2" id="KW-1133">Transmembrane helix</keyword>
<gene>
    <name evidence="3" type="ORF">GCM10023340_07510</name>
</gene>
<keyword evidence="4" id="KW-1185">Reference proteome</keyword>
<dbReference type="EMBL" id="BAABKG010000001">
    <property type="protein sequence ID" value="GAA5143012.1"/>
    <property type="molecule type" value="Genomic_DNA"/>
</dbReference>
<keyword evidence="2" id="KW-0812">Transmembrane</keyword>
<organism evidence="3 4">
    <name type="scientific">Nocardioides marinquilinus</name>
    <dbReference type="NCBI Taxonomy" id="1210400"/>
    <lineage>
        <taxon>Bacteria</taxon>
        <taxon>Bacillati</taxon>
        <taxon>Actinomycetota</taxon>
        <taxon>Actinomycetes</taxon>
        <taxon>Propionibacteriales</taxon>
        <taxon>Nocardioidaceae</taxon>
        <taxon>Nocardioides</taxon>
    </lineage>
</organism>
<evidence type="ECO:0000313" key="4">
    <source>
        <dbReference type="Proteomes" id="UP001500221"/>
    </source>
</evidence>
<name>A0ABP9P9Q0_9ACTN</name>
<keyword evidence="2" id="KW-0472">Membrane</keyword>
<protein>
    <submittedName>
        <fullName evidence="3">Uncharacterized protein</fullName>
    </submittedName>
</protein>
<comment type="caution">
    <text evidence="3">The sequence shown here is derived from an EMBL/GenBank/DDBJ whole genome shotgun (WGS) entry which is preliminary data.</text>
</comment>
<feature type="region of interest" description="Disordered" evidence="1">
    <location>
        <begin position="65"/>
        <end position="98"/>
    </location>
</feature>
<feature type="transmembrane region" description="Helical" evidence="2">
    <location>
        <begin position="39"/>
        <end position="62"/>
    </location>
</feature>
<dbReference type="RefSeq" id="WP_345454659.1">
    <property type="nucleotide sequence ID" value="NZ_BAABKG010000001.1"/>
</dbReference>
<accession>A0ABP9P9Q0</accession>